<dbReference type="GO" id="GO:0005886">
    <property type="term" value="C:plasma membrane"/>
    <property type="evidence" value="ECO:0007669"/>
    <property type="project" value="UniProtKB-SubCell"/>
</dbReference>
<feature type="transmembrane region" description="Helical" evidence="6">
    <location>
        <begin position="414"/>
        <end position="441"/>
    </location>
</feature>
<sequence length="476" mass="54728">MAKSIFKNYLYNVAYQIVTLLVPLITTPYISRVLLPEGVGTAAFINSITSYFVIAGTMGISLYGNRQIAYYREDKVEMSKTFWSIFSLKLIFSSFSIIAYAFFVHFFVDPNLQMLYWISGFHLFGMMMDITWFFNGQEEFQKTVTRNLIIKLIGVVLIFSLVKDINDLWVYIFISSFTAFLGQAIMWIYIPKEVVKTKIRRSDIFSHFLPTLKIFIPQIAIQIYTVMDKTMIGIISNASEVAYYENSQKIVKMALGLATSLGVVMMPRISNYFAKEEYNKIKEYTAKSFVYISFLTFPLTFGLMGIAKEFVPWFFGEAFFPVIPNMILISPIMLAIGWSNIIGVQMMLPMKKELGFTLSVTLAAVVNFILNLFLIQSYQSLGAAISSVIAEFLVTFIQFLMMRRFIQTKLLLEVFLKYLIGSLLMLFVIRLIGYFMGVSIITTVIQIFSGTLVYGIYSILTKSEVVFYFIHKFFKR</sequence>
<keyword evidence="3 6" id="KW-0812">Transmembrane</keyword>
<dbReference type="Pfam" id="PF01943">
    <property type="entry name" value="Polysacc_synt"/>
    <property type="match status" value="1"/>
</dbReference>
<feature type="transmembrane region" description="Helical" evidence="6">
    <location>
        <begin position="114"/>
        <end position="134"/>
    </location>
</feature>
<accession>A0A2S5E9D3</accession>
<dbReference type="RefSeq" id="WP_103899292.1">
    <property type="nucleotide sequence ID" value="NZ_JALY01000298.1"/>
</dbReference>
<name>A0A2S5E9D3_9BACT</name>
<keyword evidence="8" id="KW-1185">Reference proteome</keyword>
<feature type="transmembrane region" description="Helical" evidence="6">
    <location>
        <begin position="85"/>
        <end position="108"/>
    </location>
</feature>
<organism evidence="7 8">
    <name type="scientific">Petrotoga halophila DSM 16923</name>
    <dbReference type="NCBI Taxonomy" id="1122953"/>
    <lineage>
        <taxon>Bacteria</taxon>
        <taxon>Thermotogati</taxon>
        <taxon>Thermotogota</taxon>
        <taxon>Thermotogae</taxon>
        <taxon>Petrotogales</taxon>
        <taxon>Petrotogaceae</taxon>
        <taxon>Petrotoga</taxon>
    </lineage>
</organism>
<keyword evidence="4 6" id="KW-1133">Transmembrane helix</keyword>
<feature type="transmembrane region" description="Helical" evidence="6">
    <location>
        <begin position="289"/>
        <end position="307"/>
    </location>
</feature>
<feature type="transmembrane region" description="Helical" evidence="6">
    <location>
        <begin position="146"/>
        <end position="162"/>
    </location>
</feature>
<reference evidence="7 8" key="1">
    <citation type="submission" date="2014-01" db="EMBL/GenBank/DDBJ databases">
        <title>Comparative genomics of Petrotoga.</title>
        <authorList>
            <person name="Chow K."/>
            <person name="Charchuk R."/>
            <person name="Nesbo C.L."/>
        </authorList>
    </citation>
    <scope>NUCLEOTIDE SEQUENCE [LARGE SCALE GENOMIC DNA]</scope>
    <source>
        <strain evidence="7 8">DSM 16923</strain>
    </source>
</reference>
<dbReference type="CDD" id="cd13128">
    <property type="entry name" value="MATE_Wzx_like"/>
    <property type="match status" value="1"/>
</dbReference>
<evidence type="ECO:0000256" key="3">
    <source>
        <dbReference type="ARBA" id="ARBA00022692"/>
    </source>
</evidence>
<dbReference type="InterPro" id="IPR002797">
    <property type="entry name" value="Polysacc_synth"/>
</dbReference>
<feature type="transmembrane region" description="Helical" evidence="6">
    <location>
        <begin position="447"/>
        <end position="470"/>
    </location>
</feature>
<comment type="subcellular location">
    <subcellularLocation>
        <location evidence="1">Cell membrane</location>
        <topology evidence="1">Multi-pass membrane protein</topology>
    </subcellularLocation>
</comment>
<evidence type="ECO:0000256" key="5">
    <source>
        <dbReference type="ARBA" id="ARBA00023136"/>
    </source>
</evidence>
<proteinExistence type="predicted"/>
<evidence type="ECO:0000256" key="1">
    <source>
        <dbReference type="ARBA" id="ARBA00004651"/>
    </source>
</evidence>
<gene>
    <name evidence="7" type="ORF">AA81_13010</name>
</gene>
<dbReference type="Proteomes" id="UP000236950">
    <property type="component" value="Unassembled WGS sequence"/>
</dbReference>
<feature type="transmembrane region" description="Helical" evidence="6">
    <location>
        <begin position="168"/>
        <end position="190"/>
    </location>
</feature>
<keyword evidence="2" id="KW-1003">Cell membrane</keyword>
<evidence type="ECO:0000256" key="2">
    <source>
        <dbReference type="ARBA" id="ARBA00022475"/>
    </source>
</evidence>
<dbReference type="PANTHER" id="PTHR30250:SF11">
    <property type="entry name" value="O-ANTIGEN TRANSPORTER-RELATED"/>
    <property type="match status" value="1"/>
</dbReference>
<keyword evidence="5 6" id="KW-0472">Membrane</keyword>
<feature type="transmembrane region" description="Helical" evidence="6">
    <location>
        <begin position="381"/>
        <end position="402"/>
    </location>
</feature>
<feature type="transmembrane region" description="Helical" evidence="6">
    <location>
        <begin position="319"/>
        <end position="342"/>
    </location>
</feature>
<feature type="transmembrane region" description="Helical" evidence="6">
    <location>
        <begin position="354"/>
        <end position="375"/>
    </location>
</feature>
<evidence type="ECO:0000256" key="6">
    <source>
        <dbReference type="SAM" id="Phobius"/>
    </source>
</evidence>
<dbReference type="EMBL" id="JALY01000298">
    <property type="protein sequence ID" value="POZ89639.1"/>
    <property type="molecule type" value="Genomic_DNA"/>
</dbReference>
<feature type="transmembrane region" description="Helical" evidence="6">
    <location>
        <begin position="42"/>
        <end position="64"/>
    </location>
</feature>
<evidence type="ECO:0000313" key="8">
    <source>
        <dbReference type="Proteomes" id="UP000236950"/>
    </source>
</evidence>
<feature type="transmembrane region" description="Helical" evidence="6">
    <location>
        <begin position="9"/>
        <end position="30"/>
    </location>
</feature>
<protein>
    <submittedName>
        <fullName evidence="7">Uncharacterized protein</fullName>
    </submittedName>
</protein>
<evidence type="ECO:0000256" key="4">
    <source>
        <dbReference type="ARBA" id="ARBA00022989"/>
    </source>
</evidence>
<dbReference type="AlphaFoldDB" id="A0A2S5E9D3"/>
<comment type="caution">
    <text evidence="7">The sequence shown here is derived from an EMBL/GenBank/DDBJ whole genome shotgun (WGS) entry which is preliminary data.</text>
</comment>
<dbReference type="InterPro" id="IPR050833">
    <property type="entry name" value="Poly_Biosynth_Transport"/>
</dbReference>
<dbReference type="PANTHER" id="PTHR30250">
    <property type="entry name" value="PST FAMILY PREDICTED COLANIC ACID TRANSPORTER"/>
    <property type="match status" value="1"/>
</dbReference>
<evidence type="ECO:0000313" key="7">
    <source>
        <dbReference type="EMBL" id="POZ89639.1"/>
    </source>
</evidence>